<dbReference type="OrthoDB" id="9904899at2759"/>
<comment type="subcellular location">
    <subcellularLocation>
        <location evidence="2">Nucleus</location>
    </subcellularLocation>
</comment>
<dbReference type="GO" id="GO:0004518">
    <property type="term" value="F:nuclease activity"/>
    <property type="evidence" value="ECO:0007669"/>
    <property type="project" value="UniProtKB-KW"/>
</dbReference>
<dbReference type="Proteomes" id="UP000228934">
    <property type="component" value="Unassembled WGS sequence"/>
</dbReference>
<dbReference type="GO" id="GO:0046872">
    <property type="term" value="F:metal ion binding"/>
    <property type="evidence" value="ECO:0007669"/>
    <property type="project" value="UniProtKB-KW"/>
</dbReference>
<accession>A0A2G9RX01</accession>
<keyword evidence="4" id="KW-0540">Nuclease</keyword>
<comment type="cofactor">
    <cofactor evidence="1">
        <name>a divalent metal cation</name>
        <dbReference type="ChEBI" id="CHEBI:60240"/>
    </cofactor>
</comment>
<keyword evidence="11" id="KW-1185">Reference proteome</keyword>
<dbReference type="InterPro" id="IPR027806">
    <property type="entry name" value="HARBI1_dom"/>
</dbReference>
<dbReference type="GO" id="GO:0005634">
    <property type="term" value="C:nucleus"/>
    <property type="evidence" value="ECO:0007669"/>
    <property type="project" value="UniProtKB-SubCell"/>
</dbReference>
<dbReference type="Pfam" id="PF13359">
    <property type="entry name" value="DDE_Tnp_4"/>
    <property type="match status" value="1"/>
</dbReference>
<gene>
    <name evidence="10" type="ORF">AB205_0109610</name>
</gene>
<organism evidence="10 11">
    <name type="scientific">Aquarana catesbeiana</name>
    <name type="common">American bullfrog</name>
    <name type="synonym">Rana catesbeiana</name>
    <dbReference type="NCBI Taxonomy" id="8400"/>
    <lineage>
        <taxon>Eukaryota</taxon>
        <taxon>Metazoa</taxon>
        <taxon>Chordata</taxon>
        <taxon>Craniata</taxon>
        <taxon>Vertebrata</taxon>
        <taxon>Euteleostomi</taxon>
        <taxon>Amphibia</taxon>
        <taxon>Batrachia</taxon>
        <taxon>Anura</taxon>
        <taxon>Neobatrachia</taxon>
        <taxon>Ranoidea</taxon>
        <taxon>Ranidae</taxon>
        <taxon>Aquarana</taxon>
    </lineage>
</organism>
<keyword evidence="5" id="KW-0479">Metal-binding</keyword>
<reference evidence="11" key="1">
    <citation type="journal article" date="2017" name="Nat. Commun.">
        <title>The North American bullfrog draft genome provides insight into hormonal regulation of long noncoding RNA.</title>
        <authorList>
            <person name="Hammond S.A."/>
            <person name="Warren R.L."/>
            <person name="Vandervalk B.P."/>
            <person name="Kucuk E."/>
            <person name="Khan H."/>
            <person name="Gibb E.A."/>
            <person name="Pandoh P."/>
            <person name="Kirk H."/>
            <person name="Zhao Y."/>
            <person name="Jones M."/>
            <person name="Mungall A.J."/>
            <person name="Coope R."/>
            <person name="Pleasance S."/>
            <person name="Moore R.A."/>
            <person name="Holt R.A."/>
            <person name="Round J.M."/>
            <person name="Ohora S."/>
            <person name="Walle B.V."/>
            <person name="Veldhoen N."/>
            <person name="Helbing C.C."/>
            <person name="Birol I."/>
        </authorList>
    </citation>
    <scope>NUCLEOTIDE SEQUENCE [LARGE SCALE GENOMIC DNA]</scope>
</reference>
<evidence type="ECO:0000256" key="2">
    <source>
        <dbReference type="ARBA" id="ARBA00004123"/>
    </source>
</evidence>
<comment type="similarity">
    <text evidence="3">Belongs to the HARBI1 family.</text>
</comment>
<protein>
    <recommendedName>
        <fullName evidence="9">DDE Tnp4 domain-containing protein</fullName>
    </recommendedName>
</protein>
<evidence type="ECO:0000313" key="11">
    <source>
        <dbReference type="Proteomes" id="UP000228934"/>
    </source>
</evidence>
<evidence type="ECO:0000256" key="8">
    <source>
        <dbReference type="SAM" id="SignalP"/>
    </source>
</evidence>
<keyword evidence="8" id="KW-0732">Signal</keyword>
<keyword evidence="7" id="KW-0539">Nucleus</keyword>
<dbReference type="AlphaFoldDB" id="A0A2G9RX01"/>
<feature type="domain" description="DDE Tnp4" evidence="9">
    <location>
        <begin position="176"/>
        <end position="296"/>
    </location>
</feature>
<proteinExistence type="inferred from homology"/>
<evidence type="ECO:0000256" key="4">
    <source>
        <dbReference type="ARBA" id="ARBA00022722"/>
    </source>
</evidence>
<evidence type="ECO:0000259" key="9">
    <source>
        <dbReference type="Pfam" id="PF13359"/>
    </source>
</evidence>
<evidence type="ECO:0000256" key="6">
    <source>
        <dbReference type="ARBA" id="ARBA00022801"/>
    </source>
</evidence>
<evidence type="ECO:0000256" key="5">
    <source>
        <dbReference type="ARBA" id="ARBA00022723"/>
    </source>
</evidence>
<dbReference type="PANTHER" id="PTHR22930">
    <property type="match status" value="1"/>
</dbReference>
<evidence type="ECO:0000256" key="1">
    <source>
        <dbReference type="ARBA" id="ARBA00001968"/>
    </source>
</evidence>
<feature type="chain" id="PRO_5013870113" description="DDE Tnp4 domain-containing protein" evidence="8">
    <location>
        <begin position="25"/>
        <end position="296"/>
    </location>
</feature>
<name>A0A2G9RX01_AQUCT</name>
<feature type="signal peptide" evidence="8">
    <location>
        <begin position="1"/>
        <end position="24"/>
    </location>
</feature>
<dbReference type="EMBL" id="KV933351">
    <property type="protein sequence ID" value="PIO32466.1"/>
    <property type="molecule type" value="Genomic_DNA"/>
</dbReference>
<dbReference type="PANTHER" id="PTHR22930:SF284">
    <property type="entry name" value="DDE TNP4 DOMAIN-CONTAINING PROTEIN"/>
    <property type="match status" value="1"/>
</dbReference>
<evidence type="ECO:0000256" key="7">
    <source>
        <dbReference type="ARBA" id="ARBA00023242"/>
    </source>
</evidence>
<dbReference type="GO" id="GO:0016787">
    <property type="term" value="F:hydrolase activity"/>
    <property type="evidence" value="ECO:0007669"/>
    <property type="project" value="UniProtKB-KW"/>
</dbReference>
<evidence type="ECO:0000256" key="3">
    <source>
        <dbReference type="ARBA" id="ARBA00006958"/>
    </source>
</evidence>
<keyword evidence="6" id="KW-0378">Hydrolase</keyword>
<evidence type="ECO:0000313" key="10">
    <source>
        <dbReference type="EMBL" id="PIO32466.1"/>
    </source>
</evidence>
<sequence>MWHSRWRDCAIIGLKVIALTQVQSRNRRRRSSWTKNWFLNRDQFCHMPLLRELHENNPDYFRNFLRMRDHCFHRLLALFTPYISKQVTCMRLAITPEQRLIATLWYLAVGRSLQDLMFTTGISPQALGLIIPETCSAIIQVLQKDYIRFRSNPQEWQAFAAQFHHQWDFPNCGGVIDGKHICIVPPPNLGSYYYNYKGFCSIVMPAVVSANYEFLYLDVGKNSRNSDGGVIAQTEFYCWLQNGNLHLPPPEENVEGLNFVFVAEEAFALGEHIMRPFPMRNLIPGQRIYNYRLSRA</sequence>
<dbReference type="InterPro" id="IPR045249">
    <property type="entry name" value="HARBI1-like"/>
</dbReference>